<dbReference type="PRINTS" id="PR01576">
    <property type="entry name" value="PDEFORMYLASE"/>
</dbReference>
<reference evidence="3 4" key="1">
    <citation type="submission" date="2013-11" db="EMBL/GenBank/DDBJ databases">
        <title>Metagenomic analysis of a methanogenic consortium involved in long chain n-alkane degradation.</title>
        <authorList>
            <person name="Davidova I.A."/>
            <person name="Callaghan A.V."/>
            <person name="Wawrik B."/>
            <person name="Pruitt S."/>
            <person name="Marks C."/>
            <person name="Duncan K.E."/>
            <person name="Suflita J.M."/>
        </authorList>
    </citation>
    <scope>NUCLEOTIDE SEQUENCE [LARGE SCALE GENOMIC DNA]</scope>
    <source>
        <strain evidence="3 4">SPR</strain>
    </source>
</reference>
<dbReference type="InParanoid" id="A0A0D2GLL0"/>
<keyword evidence="4" id="KW-1185">Reference proteome</keyword>
<name>A0A0D2GLL0_9BACT</name>
<evidence type="ECO:0000256" key="1">
    <source>
        <dbReference type="ARBA" id="ARBA00010759"/>
    </source>
</evidence>
<proteinExistence type="inferred from homology"/>
<gene>
    <name evidence="2" type="primary">def</name>
    <name evidence="3" type="ORF">X474_02085</name>
</gene>
<dbReference type="Gene3D" id="3.90.45.10">
    <property type="entry name" value="Peptide deformylase"/>
    <property type="match status" value="1"/>
</dbReference>
<dbReference type="RefSeq" id="WP_044346418.1">
    <property type="nucleotide sequence ID" value="NZ_AZAC01000002.1"/>
</dbReference>
<keyword evidence="2" id="KW-0378">Hydrolase</keyword>
<dbReference type="Proteomes" id="UP000032233">
    <property type="component" value="Unassembled WGS sequence"/>
</dbReference>
<accession>A0A0D2GLL0</accession>
<dbReference type="AlphaFoldDB" id="A0A0D2GLL0"/>
<dbReference type="PANTHER" id="PTHR10458">
    <property type="entry name" value="PEPTIDE DEFORMYLASE"/>
    <property type="match status" value="1"/>
</dbReference>
<dbReference type="SUPFAM" id="SSF56420">
    <property type="entry name" value="Peptide deformylase"/>
    <property type="match status" value="1"/>
</dbReference>
<feature type="binding site" evidence="2">
    <location>
        <position position="139"/>
    </location>
    <ligand>
        <name>Fe cation</name>
        <dbReference type="ChEBI" id="CHEBI:24875"/>
    </ligand>
</feature>
<dbReference type="InterPro" id="IPR036821">
    <property type="entry name" value="Peptide_deformylase_sf"/>
</dbReference>
<evidence type="ECO:0000256" key="2">
    <source>
        <dbReference type="HAMAP-Rule" id="MF_00163"/>
    </source>
</evidence>
<protein>
    <recommendedName>
        <fullName evidence="2">Peptide deformylase</fullName>
        <shortName evidence="2">PDF</shortName>
        <ecNumber evidence="2">3.5.1.88</ecNumber>
    </recommendedName>
    <alternativeName>
        <fullName evidence="2">Polypeptide deformylase</fullName>
    </alternativeName>
</protein>
<dbReference type="HAMAP" id="MF_00163">
    <property type="entry name" value="Pep_deformylase"/>
    <property type="match status" value="1"/>
</dbReference>
<keyword evidence="2" id="KW-0479">Metal-binding</keyword>
<dbReference type="NCBIfam" id="NF001159">
    <property type="entry name" value="PRK00150.1-3"/>
    <property type="match status" value="1"/>
</dbReference>
<sequence length="170" mass="18568">MAVIPIYTYPDPVLAKKCEDVVEINDELITLAHDMVDTMFEAPGIGLAAPQVGRSIRLIVVDLNPGEDAAEAACLFNPTIVSKEGSSCIEEGCLSVPDYAVEVPRAAKVVVEALNEEGKKIRLEAEGMLATCLQHEIDHLEGTVIIDYVSSLKRSLYKKRRLKKMKKGDA</sequence>
<dbReference type="EMBL" id="AZAC01000002">
    <property type="protein sequence ID" value="KIX15532.1"/>
    <property type="molecule type" value="Genomic_DNA"/>
</dbReference>
<comment type="cofactor">
    <cofactor evidence="2">
        <name>Fe(2+)</name>
        <dbReference type="ChEBI" id="CHEBI:29033"/>
    </cofactor>
    <text evidence="2">Binds 1 Fe(2+) ion.</text>
</comment>
<feature type="active site" evidence="2">
    <location>
        <position position="136"/>
    </location>
</feature>
<comment type="function">
    <text evidence="2">Removes the formyl group from the N-terminal Met of newly synthesized proteins. Requires at least a dipeptide for an efficient rate of reaction. N-terminal L-methionine is a prerequisite for activity but the enzyme has broad specificity at other positions.</text>
</comment>
<comment type="caution">
    <text evidence="3">The sequence shown here is derived from an EMBL/GenBank/DDBJ whole genome shotgun (WGS) entry which is preliminary data.</text>
</comment>
<organism evidence="3 4">
    <name type="scientific">Dethiosulfatarculus sandiegensis</name>
    <dbReference type="NCBI Taxonomy" id="1429043"/>
    <lineage>
        <taxon>Bacteria</taxon>
        <taxon>Pseudomonadati</taxon>
        <taxon>Thermodesulfobacteriota</taxon>
        <taxon>Desulfarculia</taxon>
        <taxon>Desulfarculales</taxon>
        <taxon>Desulfarculaceae</taxon>
        <taxon>Dethiosulfatarculus</taxon>
    </lineage>
</organism>
<dbReference type="STRING" id="1429043.X474_02085"/>
<dbReference type="PANTHER" id="PTHR10458:SF22">
    <property type="entry name" value="PEPTIDE DEFORMYLASE"/>
    <property type="match status" value="1"/>
</dbReference>
<keyword evidence="2" id="KW-0408">Iron</keyword>
<dbReference type="OrthoDB" id="9804313at2"/>
<comment type="catalytic activity">
    <reaction evidence="2">
        <text>N-terminal N-formyl-L-methionyl-[peptide] + H2O = N-terminal L-methionyl-[peptide] + formate</text>
        <dbReference type="Rhea" id="RHEA:24420"/>
        <dbReference type="Rhea" id="RHEA-COMP:10639"/>
        <dbReference type="Rhea" id="RHEA-COMP:10640"/>
        <dbReference type="ChEBI" id="CHEBI:15377"/>
        <dbReference type="ChEBI" id="CHEBI:15740"/>
        <dbReference type="ChEBI" id="CHEBI:49298"/>
        <dbReference type="ChEBI" id="CHEBI:64731"/>
        <dbReference type="EC" id="3.5.1.88"/>
    </reaction>
</comment>
<keyword evidence="2" id="KW-0648">Protein biosynthesis</keyword>
<comment type="similarity">
    <text evidence="1 2">Belongs to the polypeptide deformylase family.</text>
</comment>
<evidence type="ECO:0000313" key="4">
    <source>
        <dbReference type="Proteomes" id="UP000032233"/>
    </source>
</evidence>
<evidence type="ECO:0000313" key="3">
    <source>
        <dbReference type="EMBL" id="KIX15532.1"/>
    </source>
</evidence>
<dbReference type="InterPro" id="IPR023635">
    <property type="entry name" value="Peptide_deformylase"/>
</dbReference>
<dbReference type="GO" id="GO:0006412">
    <property type="term" value="P:translation"/>
    <property type="evidence" value="ECO:0007669"/>
    <property type="project" value="UniProtKB-UniRule"/>
</dbReference>
<dbReference type="GO" id="GO:0042586">
    <property type="term" value="F:peptide deformylase activity"/>
    <property type="evidence" value="ECO:0007669"/>
    <property type="project" value="UniProtKB-UniRule"/>
</dbReference>
<dbReference type="PATRIC" id="fig|1429043.3.peg.438"/>
<dbReference type="GO" id="GO:0046872">
    <property type="term" value="F:metal ion binding"/>
    <property type="evidence" value="ECO:0007669"/>
    <property type="project" value="UniProtKB-KW"/>
</dbReference>
<dbReference type="NCBIfam" id="TIGR00079">
    <property type="entry name" value="pept_deformyl"/>
    <property type="match status" value="1"/>
</dbReference>
<dbReference type="CDD" id="cd00487">
    <property type="entry name" value="Pep_deformylase"/>
    <property type="match status" value="1"/>
</dbReference>
<feature type="binding site" evidence="2">
    <location>
        <position position="135"/>
    </location>
    <ligand>
        <name>Fe cation</name>
        <dbReference type="ChEBI" id="CHEBI:24875"/>
    </ligand>
</feature>
<feature type="binding site" evidence="2">
    <location>
        <position position="93"/>
    </location>
    <ligand>
        <name>Fe cation</name>
        <dbReference type="ChEBI" id="CHEBI:24875"/>
    </ligand>
</feature>
<dbReference type="EC" id="3.5.1.88" evidence="2"/>
<dbReference type="FunCoup" id="A0A0D2GLL0">
    <property type="interactions" value="488"/>
</dbReference>
<dbReference type="PIRSF" id="PIRSF004749">
    <property type="entry name" value="Pep_def"/>
    <property type="match status" value="1"/>
</dbReference>
<dbReference type="Pfam" id="PF01327">
    <property type="entry name" value="Pep_deformylase"/>
    <property type="match status" value="1"/>
</dbReference>